<gene>
    <name evidence="2" type="ordered locus">Bcell_0559</name>
</gene>
<feature type="transmembrane region" description="Helical" evidence="1">
    <location>
        <begin position="171"/>
        <end position="193"/>
    </location>
</feature>
<protein>
    <recommendedName>
        <fullName evidence="4">DUF624 domain-containing protein</fullName>
    </recommendedName>
</protein>
<feature type="transmembrane region" description="Helical" evidence="1">
    <location>
        <begin position="142"/>
        <end position="165"/>
    </location>
</feature>
<dbReference type="KEGG" id="bco:Bcell_0559"/>
<evidence type="ECO:0000313" key="3">
    <source>
        <dbReference type="Proteomes" id="UP000001401"/>
    </source>
</evidence>
<dbReference type="STRING" id="649639.Bcell_0559"/>
<organism evidence="2 3">
    <name type="scientific">Evansella cellulosilytica (strain ATCC 21833 / DSM 2522 / FERM P-1141 / JCM 9156 / N-4)</name>
    <name type="common">Bacillus cellulosilyticus</name>
    <dbReference type="NCBI Taxonomy" id="649639"/>
    <lineage>
        <taxon>Bacteria</taxon>
        <taxon>Bacillati</taxon>
        <taxon>Bacillota</taxon>
        <taxon>Bacilli</taxon>
        <taxon>Bacillales</taxon>
        <taxon>Bacillaceae</taxon>
        <taxon>Evansella</taxon>
    </lineage>
</organism>
<keyword evidence="1" id="KW-0472">Membrane</keyword>
<name>E6TXM7_EVAC2</name>
<dbReference type="RefSeq" id="WP_013487182.1">
    <property type="nucleotide sequence ID" value="NC_014829.1"/>
</dbReference>
<reference evidence="2" key="1">
    <citation type="submission" date="2010-12" db="EMBL/GenBank/DDBJ databases">
        <title>Complete sequence of Bacillus cellulosilyticus DSM 2522.</title>
        <authorList>
            <consortium name="US DOE Joint Genome Institute"/>
            <person name="Lucas S."/>
            <person name="Copeland A."/>
            <person name="Lapidus A."/>
            <person name="Cheng J.-F."/>
            <person name="Bruce D."/>
            <person name="Goodwin L."/>
            <person name="Pitluck S."/>
            <person name="Chertkov O."/>
            <person name="Detter J.C."/>
            <person name="Han C."/>
            <person name="Tapia R."/>
            <person name="Land M."/>
            <person name="Hauser L."/>
            <person name="Jeffries C."/>
            <person name="Kyrpides N."/>
            <person name="Ivanova N."/>
            <person name="Mikhailova N."/>
            <person name="Brumm P."/>
            <person name="Mead D."/>
            <person name="Woyke T."/>
        </authorList>
    </citation>
    <scope>NUCLEOTIDE SEQUENCE [LARGE SCALE GENOMIC DNA]</scope>
    <source>
        <strain evidence="2">DSM 2522</strain>
    </source>
</reference>
<feature type="transmembrane region" description="Helical" evidence="1">
    <location>
        <begin position="75"/>
        <end position="95"/>
    </location>
</feature>
<sequence length="202" mass="23679">MSRVLYSMMEWITRFAYINLLWIFFTLVGGFLLGLFPSTVAMFAVVRQWLRGSTDLPVFKSFWQYYKKEFLKSNLLGIFIYLISIIFIFNVFFLHANIGELLTWTSAPLLAGLLLFIMIFIYTFPIYVHYDLKVFQIFKNAFLTLLVTPIHMFCILISLIAFYIIVTVVPALGIIFGASFYSFIAMWFSLHAFEKIRQKQKA</sequence>
<evidence type="ECO:0008006" key="4">
    <source>
        <dbReference type="Google" id="ProtNLM"/>
    </source>
</evidence>
<accession>E6TXM7</accession>
<keyword evidence="1" id="KW-1133">Transmembrane helix</keyword>
<dbReference type="EMBL" id="CP002394">
    <property type="protein sequence ID" value="ADU28841.1"/>
    <property type="molecule type" value="Genomic_DNA"/>
</dbReference>
<dbReference type="InterPro" id="IPR006938">
    <property type="entry name" value="DUF624"/>
</dbReference>
<feature type="transmembrane region" description="Helical" evidence="1">
    <location>
        <begin position="107"/>
        <end position="130"/>
    </location>
</feature>
<evidence type="ECO:0000256" key="1">
    <source>
        <dbReference type="SAM" id="Phobius"/>
    </source>
</evidence>
<dbReference type="eggNOG" id="COG5578">
    <property type="taxonomic scope" value="Bacteria"/>
</dbReference>
<dbReference type="OrthoDB" id="2182676at2"/>
<dbReference type="Pfam" id="PF04854">
    <property type="entry name" value="DUF624"/>
    <property type="match status" value="1"/>
</dbReference>
<keyword evidence="3" id="KW-1185">Reference proteome</keyword>
<dbReference type="Proteomes" id="UP000001401">
    <property type="component" value="Chromosome"/>
</dbReference>
<feature type="transmembrane region" description="Helical" evidence="1">
    <location>
        <begin position="20"/>
        <end position="46"/>
    </location>
</feature>
<dbReference type="HOGENOM" id="CLU_081578_4_0_9"/>
<proteinExistence type="predicted"/>
<keyword evidence="1" id="KW-0812">Transmembrane</keyword>
<dbReference type="AlphaFoldDB" id="E6TXM7"/>
<evidence type="ECO:0000313" key="2">
    <source>
        <dbReference type="EMBL" id="ADU28841.1"/>
    </source>
</evidence>